<dbReference type="Gene3D" id="3.20.20.60">
    <property type="entry name" value="Phosphoenolpyruvate-binding domains"/>
    <property type="match status" value="1"/>
</dbReference>
<evidence type="ECO:0000256" key="3">
    <source>
        <dbReference type="ARBA" id="ARBA00023239"/>
    </source>
</evidence>
<dbReference type="AlphaFoldDB" id="A0A6A5UZU2"/>
<dbReference type="InterPro" id="IPR005000">
    <property type="entry name" value="Aldolase/citrate-lyase_domain"/>
</dbReference>
<keyword evidence="2" id="KW-0479">Metal-binding</keyword>
<evidence type="ECO:0000256" key="2">
    <source>
        <dbReference type="ARBA" id="ARBA00022723"/>
    </source>
</evidence>
<name>A0A6A5UZU2_9PLEO</name>
<keyword evidence="6" id="KW-1185">Reference proteome</keyword>
<evidence type="ECO:0000256" key="1">
    <source>
        <dbReference type="ARBA" id="ARBA00005568"/>
    </source>
</evidence>
<reference evidence="5" key="1">
    <citation type="journal article" date="2020" name="Stud. Mycol.">
        <title>101 Dothideomycetes genomes: a test case for predicting lifestyles and emergence of pathogens.</title>
        <authorList>
            <person name="Haridas S."/>
            <person name="Albert R."/>
            <person name="Binder M."/>
            <person name="Bloem J."/>
            <person name="Labutti K."/>
            <person name="Salamov A."/>
            <person name="Andreopoulos B."/>
            <person name="Baker S."/>
            <person name="Barry K."/>
            <person name="Bills G."/>
            <person name="Bluhm B."/>
            <person name="Cannon C."/>
            <person name="Castanera R."/>
            <person name="Culley D."/>
            <person name="Daum C."/>
            <person name="Ezra D."/>
            <person name="Gonzalez J."/>
            <person name="Henrissat B."/>
            <person name="Kuo A."/>
            <person name="Liang C."/>
            <person name="Lipzen A."/>
            <person name="Lutzoni F."/>
            <person name="Magnuson J."/>
            <person name="Mondo S."/>
            <person name="Nolan M."/>
            <person name="Ohm R."/>
            <person name="Pangilinan J."/>
            <person name="Park H.-J."/>
            <person name="Ramirez L."/>
            <person name="Alfaro M."/>
            <person name="Sun H."/>
            <person name="Tritt A."/>
            <person name="Yoshinaga Y."/>
            <person name="Zwiers L.-H."/>
            <person name="Turgeon B."/>
            <person name="Goodwin S."/>
            <person name="Spatafora J."/>
            <person name="Crous P."/>
            <person name="Grigoriev I."/>
        </authorList>
    </citation>
    <scope>NUCLEOTIDE SEQUENCE</scope>
    <source>
        <strain evidence="5">CBS 107.79</strain>
    </source>
</reference>
<dbReference type="EMBL" id="ML976721">
    <property type="protein sequence ID" value="KAF1968386.1"/>
    <property type="molecule type" value="Genomic_DNA"/>
</dbReference>
<feature type="domain" description="HpcH/HpaI aldolase/citrate lyase" evidence="4">
    <location>
        <begin position="35"/>
        <end position="243"/>
    </location>
</feature>
<evidence type="ECO:0000313" key="5">
    <source>
        <dbReference type="EMBL" id="KAF1968386.1"/>
    </source>
</evidence>
<dbReference type="InterPro" id="IPR040442">
    <property type="entry name" value="Pyrv_kinase-like_dom_sf"/>
</dbReference>
<dbReference type="GO" id="GO:0046872">
    <property type="term" value="F:metal ion binding"/>
    <property type="evidence" value="ECO:0007669"/>
    <property type="project" value="UniProtKB-KW"/>
</dbReference>
<accession>A0A6A5UZU2</accession>
<sequence>MLNPLQQASRLFQAFKKGGPTFGAWQMLPGTNHSRAIARSGVDWICVDCEHGNIDDGQMHELINAIAATGVSPLVRIPANEPHYVKRALDAGAHGIVVPLIYSVYDAQELVSSAKFPPQGTRGFGSPFSTQTFNNDDLPTYLQNANDALITIVQIETKEALAQVKEIAAVEGVDCLLIGPFDLGNNIGRPILGEMHQELKDAIERIKEAAHEARKKVGIYCTSAEDAKNCAERGFDVISIANDRVALTEYFSQTLKVASGN</sequence>
<protein>
    <submittedName>
        <fullName evidence="5">Phosphoenolpyruvate/pyruvate domain-containing protein</fullName>
    </submittedName>
</protein>
<dbReference type="InterPro" id="IPR050251">
    <property type="entry name" value="HpcH-HpaI_aldolase"/>
</dbReference>
<evidence type="ECO:0000259" key="4">
    <source>
        <dbReference type="Pfam" id="PF03328"/>
    </source>
</evidence>
<keyword evidence="3" id="KW-0456">Lyase</keyword>
<dbReference type="PANTHER" id="PTHR30502:SF0">
    <property type="entry name" value="PHOSPHOENOLPYRUVATE CARBOXYLASE FAMILY PROTEIN"/>
    <property type="match status" value="1"/>
</dbReference>
<dbReference type="PANTHER" id="PTHR30502">
    <property type="entry name" value="2-KETO-3-DEOXY-L-RHAMNONATE ALDOLASE"/>
    <property type="match status" value="1"/>
</dbReference>
<comment type="similarity">
    <text evidence="1">Belongs to the HpcH/HpaI aldolase family.</text>
</comment>
<dbReference type="Pfam" id="PF03328">
    <property type="entry name" value="HpcH_HpaI"/>
    <property type="match status" value="1"/>
</dbReference>
<organism evidence="5 6">
    <name type="scientific">Bimuria novae-zelandiae CBS 107.79</name>
    <dbReference type="NCBI Taxonomy" id="1447943"/>
    <lineage>
        <taxon>Eukaryota</taxon>
        <taxon>Fungi</taxon>
        <taxon>Dikarya</taxon>
        <taxon>Ascomycota</taxon>
        <taxon>Pezizomycotina</taxon>
        <taxon>Dothideomycetes</taxon>
        <taxon>Pleosporomycetidae</taxon>
        <taxon>Pleosporales</taxon>
        <taxon>Massarineae</taxon>
        <taxon>Didymosphaeriaceae</taxon>
        <taxon>Bimuria</taxon>
    </lineage>
</organism>
<dbReference type="Proteomes" id="UP000800036">
    <property type="component" value="Unassembled WGS sequence"/>
</dbReference>
<dbReference type="GO" id="GO:0016832">
    <property type="term" value="F:aldehyde-lyase activity"/>
    <property type="evidence" value="ECO:0007669"/>
    <property type="project" value="TreeGrafter"/>
</dbReference>
<dbReference type="OrthoDB" id="1621678at2759"/>
<keyword evidence="5" id="KW-0670">Pyruvate</keyword>
<gene>
    <name evidence="5" type="ORF">BU23DRAFT_480622</name>
</gene>
<dbReference type="InterPro" id="IPR015813">
    <property type="entry name" value="Pyrv/PenolPyrv_kinase-like_dom"/>
</dbReference>
<evidence type="ECO:0000313" key="6">
    <source>
        <dbReference type="Proteomes" id="UP000800036"/>
    </source>
</evidence>
<dbReference type="GO" id="GO:0005737">
    <property type="term" value="C:cytoplasm"/>
    <property type="evidence" value="ECO:0007669"/>
    <property type="project" value="TreeGrafter"/>
</dbReference>
<dbReference type="SUPFAM" id="SSF51621">
    <property type="entry name" value="Phosphoenolpyruvate/pyruvate domain"/>
    <property type="match status" value="1"/>
</dbReference>
<proteinExistence type="inferred from homology"/>